<protein>
    <submittedName>
        <fullName evidence="1">Uncharacterized protein</fullName>
    </submittedName>
</protein>
<dbReference type="RefSeq" id="WP_377916681.1">
    <property type="nucleotide sequence ID" value="NZ_JBHRZT010000067.1"/>
</dbReference>
<proteinExistence type="predicted"/>
<evidence type="ECO:0000313" key="1">
    <source>
        <dbReference type="EMBL" id="MFC3884835.1"/>
    </source>
</evidence>
<keyword evidence="2" id="KW-1185">Reference proteome</keyword>
<name>A0ABV8B645_9BACI</name>
<gene>
    <name evidence="1" type="ORF">ACFOU2_15725</name>
</gene>
<dbReference type="EMBL" id="JBHRZT010000067">
    <property type="protein sequence ID" value="MFC3884835.1"/>
    <property type="molecule type" value="Genomic_DNA"/>
</dbReference>
<sequence>MTRCMDHSSGKIHTAMANEVPVKVAFVQNCNKNSEWLAILSTDYTLSEQEIVRSANNWRDVP</sequence>
<comment type="caution">
    <text evidence="1">The sequence shown here is derived from an EMBL/GenBank/DDBJ whole genome shotgun (WGS) entry which is preliminary data.</text>
</comment>
<dbReference type="Proteomes" id="UP001595752">
    <property type="component" value="Unassembled WGS sequence"/>
</dbReference>
<accession>A0ABV8B645</accession>
<reference evidence="2" key="1">
    <citation type="journal article" date="2019" name="Int. J. Syst. Evol. Microbiol.">
        <title>The Global Catalogue of Microorganisms (GCM) 10K type strain sequencing project: providing services to taxonomists for standard genome sequencing and annotation.</title>
        <authorList>
            <consortium name="The Broad Institute Genomics Platform"/>
            <consortium name="The Broad Institute Genome Sequencing Center for Infectious Disease"/>
            <person name="Wu L."/>
            <person name="Ma J."/>
        </authorList>
    </citation>
    <scope>NUCLEOTIDE SEQUENCE [LARGE SCALE GENOMIC DNA]</scope>
    <source>
        <strain evidence="2">CCUG 61889</strain>
    </source>
</reference>
<organism evidence="1 2">
    <name type="scientific">Bacillus songklensis</name>
    <dbReference type="NCBI Taxonomy" id="1069116"/>
    <lineage>
        <taxon>Bacteria</taxon>
        <taxon>Bacillati</taxon>
        <taxon>Bacillota</taxon>
        <taxon>Bacilli</taxon>
        <taxon>Bacillales</taxon>
        <taxon>Bacillaceae</taxon>
        <taxon>Bacillus</taxon>
    </lineage>
</organism>
<evidence type="ECO:0000313" key="2">
    <source>
        <dbReference type="Proteomes" id="UP001595752"/>
    </source>
</evidence>